<gene>
    <name evidence="1" type="ORF">BV25DRAFT_1922861</name>
</gene>
<keyword evidence="2" id="KW-1185">Reference proteome</keyword>
<evidence type="ECO:0000313" key="2">
    <source>
        <dbReference type="Proteomes" id="UP000814140"/>
    </source>
</evidence>
<protein>
    <submittedName>
        <fullName evidence="1">Uncharacterized protein</fullName>
    </submittedName>
</protein>
<dbReference type="EMBL" id="MU277572">
    <property type="protein sequence ID" value="KAI0054264.1"/>
    <property type="molecule type" value="Genomic_DNA"/>
</dbReference>
<name>A0ACB8SCH8_9AGAM</name>
<evidence type="ECO:0000313" key="1">
    <source>
        <dbReference type="EMBL" id="KAI0054264.1"/>
    </source>
</evidence>
<organism evidence="1 2">
    <name type="scientific">Artomyces pyxidatus</name>
    <dbReference type="NCBI Taxonomy" id="48021"/>
    <lineage>
        <taxon>Eukaryota</taxon>
        <taxon>Fungi</taxon>
        <taxon>Dikarya</taxon>
        <taxon>Basidiomycota</taxon>
        <taxon>Agaricomycotina</taxon>
        <taxon>Agaricomycetes</taxon>
        <taxon>Russulales</taxon>
        <taxon>Auriscalpiaceae</taxon>
        <taxon>Artomyces</taxon>
    </lineage>
</organism>
<proteinExistence type="predicted"/>
<sequence>MSGNAFTTPQNNVEVVIPAAPKRSVRRSMRQVEKTVPPKLTQKTAPPSRKSGAARKTAPTKTQDHAGDGDDDDHGGFLDDEAEEHDNSEQSDEEGTEDVEYEVFDEDDPGSRGRRTETDATSVSPISSPTPVGRNMVPKVLKFADKSDKEGAASSASGSMPPLQSPFRPRATQNTQGKKTASSAAATKKKIRVEIPKDLSTVFASSSKTQTPAPKSKSDPTTLDKKRQAAASASKKQAKKTEVKLKASKKAVKQSDDSMDVDPSDGENGGDEHEDAAASRNDLDDDEYVLFIFSHIPQG</sequence>
<dbReference type="Proteomes" id="UP000814140">
    <property type="component" value="Unassembled WGS sequence"/>
</dbReference>
<comment type="caution">
    <text evidence="1">The sequence shown here is derived from an EMBL/GenBank/DDBJ whole genome shotgun (WGS) entry which is preliminary data.</text>
</comment>
<accession>A0ACB8SCH8</accession>
<reference evidence="1" key="1">
    <citation type="submission" date="2021-03" db="EMBL/GenBank/DDBJ databases">
        <authorList>
            <consortium name="DOE Joint Genome Institute"/>
            <person name="Ahrendt S."/>
            <person name="Looney B.P."/>
            <person name="Miyauchi S."/>
            <person name="Morin E."/>
            <person name="Drula E."/>
            <person name="Courty P.E."/>
            <person name="Chicoki N."/>
            <person name="Fauchery L."/>
            <person name="Kohler A."/>
            <person name="Kuo A."/>
            <person name="Labutti K."/>
            <person name="Pangilinan J."/>
            <person name="Lipzen A."/>
            <person name="Riley R."/>
            <person name="Andreopoulos W."/>
            <person name="He G."/>
            <person name="Johnson J."/>
            <person name="Barry K.W."/>
            <person name="Grigoriev I.V."/>
            <person name="Nagy L."/>
            <person name="Hibbett D."/>
            <person name="Henrissat B."/>
            <person name="Matheny P.B."/>
            <person name="Labbe J."/>
            <person name="Martin F."/>
        </authorList>
    </citation>
    <scope>NUCLEOTIDE SEQUENCE</scope>
    <source>
        <strain evidence="1">HHB10654</strain>
    </source>
</reference>
<reference evidence="1" key="2">
    <citation type="journal article" date="2022" name="New Phytol.">
        <title>Evolutionary transition to the ectomycorrhizal habit in the genomes of a hyperdiverse lineage of mushroom-forming fungi.</title>
        <authorList>
            <person name="Looney B."/>
            <person name="Miyauchi S."/>
            <person name="Morin E."/>
            <person name="Drula E."/>
            <person name="Courty P.E."/>
            <person name="Kohler A."/>
            <person name="Kuo A."/>
            <person name="LaButti K."/>
            <person name="Pangilinan J."/>
            <person name="Lipzen A."/>
            <person name="Riley R."/>
            <person name="Andreopoulos W."/>
            <person name="He G."/>
            <person name="Johnson J."/>
            <person name="Nolan M."/>
            <person name="Tritt A."/>
            <person name="Barry K.W."/>
            <person name="Grigoriev I.V."/>
            <person name="Nagy L.G."/>
            <person name="Hibbett D."/>
            <person name="Henrissat B."/>
            <person name="Matheny P.B."/>
            <person name="Labbe J."/>
            <person name="Martin F.M."/>
        </authorList>
    </citation>
    <scope>NUCLEOTIDE SEQUENCE</scope>
    <source>
        <strain evidence="1">HHB10654</strain>
    </source>
</reference>